<keyword evidence="5" id="KW-1185">Reference proteome</keyword>
<dbReference type="InterPro" id="IPR036291">
    <property type="entry name" value="NAD(P)-bd_dom_sf"/>
</dbReference>
<dbReference type="PANTHER" id="PTHR43658">
    <property type="entry name" value="SHORT-CHAIN DEHYDROGENASE/REDUCTASE"/>
    <property type="match status" value="1"/>
</dbReference>
<dbReference type="Pfam" id="PF00106">
    <property type="entry name" value="adh_short"/>
    <property type="match status" value="1"/>
</dbReference>
<comment type="caution">
    <text evidence="4">The sequence shown here is derived from an EMBL/GenBank/DDBJ whole genome shotgun (WGS) entry which is preliminary data.</text>
</comment>
<protein>
    <submittedName>
        <fullName evidence="4">NAD(P)-dependent dehydrogenase (Short-subunit alcohol dehydrogenase family)</fullName>
    </submittedName>
</protein>
<dbReference type="CDD" id="cd05371">
    <property type="entry name" value="HSD10-like_SDR_c"/>
    <property type="match status" value="1"/>
</dbReference>
<dbReference type="InterPro" id="IPR002347">
    <property type="entry name" value="SDR_fam"/>
</dbReference>
<dbReference type="PRINTS" id="PR00081">
    <property type="entry name" value="GDHRDH"/>
</dbReference>
<accession>A0ABU1U3L4</accession>
<evidence type="ECO:0000256" key="2">
    <source>
        <dbReference type="ARBA" id="ARBA00023002"/>
    </source>
</evidence>
<dbReference type="Gene3D" id="3.40.50.720">
    <property type="entry name" value="NAD(P)-binding Rossmann-like Domain"/>
    <property type="match status" value="1"/>
</dbReference>
<evidence type="ECO:0000256" key="1">
    <source>
        <dbReference type="ARBA" id="ARBA00006484"/>
    </source>
</evidence>
<dbReference type="RefSeq" id="WP_310260345.1">
    <property type="nucleotide sequence ID" value="NZ_JAVDWA010000005.1"/>
</dbReference>
<proteinExistence type="inferred from homology"/>
<sequence length="255" mass="27095">MNIQACKAMVTGGASGLGEATVRRIVENGGQAVILDLAEDRAHKLINELGSFVSFVKTDVTSEEDVVAAVSAAVKKMGSVNVVANCAGIGIAEKVLGRKGTHSLDLFSKVISVNLIGTFNVCRLAAESMMQNEENENGERGVIINTASVAAFEGQIGQAAYSASKGGVVGLTLPLAREFARFGVRVMTIAPGLFHTPMFEMLPEEARVSLGKMVPFPSRLGFPEEYAQLVQSIVENPMLNGETIRLDGAIRMQPR</sequence>
<evidence type="ECO:0000313" key="4">
    <source>
        <dbReference type="EMBL" id="MDR7074043.1"/>
    </source>
</evidence>
<evidence type="ECO:0000256" key="3">
    <source>
        <dbReference type="RuleBase" id="RU000363"/>
    </source>
</evidence>
<organism evidence="4 5">
    <name type="scientific">Fictibacillus barbaricus</name>
    <dbReference type="NCBI Taxonomy" id="182136"/>
    <lineage>
        <taxon>Bacteria</taxon>
        <taxon>Bacillati</taxon>
        <taxon>Bacillota</taxon>
        <taxon>Bacilli</taxon>
        <taxon>Bacillales</taxon>
        <taxon>Fictibacillaceae</taxon>
        <taxon>Fictibacillus</taxon>
    </lineage>
</organism>
<reference evidence="4 5" key="1">
    <citation type="submission" date="2023-07" db="EMBL/GenBank/DDBJ databases">
        <title>Sorghum-associated microbial communities from plants grown in Nebraska, USA.</title>
        <authorList>
            <person name="Schachtman D."/>
        </authorList>
    </citation>
    <scope>NUCLEOTIDE SEQUENCE [LARGE SCALE GENOMIC DNA]</scope>
    <source>
        <strain evidence="4 5">BE211</strain>
    </source>
</reference>
<dbReference type="InterPro" id="IPR020904">
    <property type="entry name" value="Sc_DH/Rdtase_CS"/>
</dbReference>
<name>A0ABU1U3L4_9BACL</name>
<dbReference type="PANTHER" id="PTHR43658:SF8">
    <property type="entry name" value="17-BETA-HYDROXYSTEROID DEHYDROGENASE 14-RELATED"/>
    <property type="match status" value="1"/>
</dbReference>
<dbReference type="Proteomes" id="UP001258181">
    <property type="component" value="Unassembled WGS sequence"/>
</dbReference>
<evidence type="ECO:0000313" key="5">
    <source>
        <dbReference type="Proteomes" id="UP001258181"/>
    </source>
</evidence>
<dbReference type="PRINTS" id="PR00080">
    <property type="entry name" value="SDRFAMILY"/>
</dbReference>
<comment type="similarity">
    <text evidence="1 3">Belongs to the short-chain dehydrogenases/reductases (SDR) family.</text>
</comment>
<keyword evidence="2" id="KW-0560">Oxidoreductase</keyword>
<dbReference type="EMBL" id="JAVDWA010000005">
    <property type="protein sequence ID" value="MDR7074043.1"/>
    <property type="molecule type" value="Genomic_DNA"/>
</dbReference>
<dbReference type="SUPFAM" id="SSF51735">
    <property type="entry name" value="NAD(P)-binding Rossmann-fold domains"/>
    <property type="match status" value="1"/>
</dbReference>
<dbReference type="PROSITE" id="PS00061">
    <property type="entry name" value="ADH_SHORT"/>
    <property type="match status" value="1"/>
</dbReference>
<gene>
    <name evidence="4" type="ORF">J2X07_003033</name>
</gene>